<feature type="domain" description="SGNH hydrolase-type esterase" evidence="1">
    <location>
        <begin position="11"/>
        <end position="204"/>
    </location>
</feature>
<reference evidence="2 3" key="1">
    <citation type="submission" date="2016-10" db="EMBL/GenBank/DDBJ databases">
        <authorList>
            <person name="de Groot N.N."/>
        </authorList>
    </citation>
    <scope>NUCLEOTIDE SEQUENCE [LARGE SCALE GENOMIC DNA]</scope>
    <source>
        <strain evidence="2 3">DSM 25294</strain>
    </source>
</reference>
<dbReference type="RefSeq" id="WP_093162689.1">
    <property type="nucleotide sequence ID" value="NZ_FNEK01000069.1"/>
</dbReference>
<dbReference type="InterPro" id="IPR036514">
    <property type="entry name" value="SGNH_hydro_sf"/>
</dbReference>
<evidence type="ECO:0000259" key="1">
    <source>
        <dbReference type="Pfam" id="PF13472"/>
    </source>
</evidence>
<dbReference type="Proteomes" id="UP000199382">
    <property type="component" value="Unassembled WGS sequence"/>
</dbReference>
<dbReference type="Pfam" id="PF13472">
    <property type="entry name" value="Lipase_GDSL_2"/>
    <property type="match status" value="1"/>
</dbReference>
<sequence length="227" mass="23805">MRPSLDRTVLCFGDSNTHGTVPMSGPDDLARYARDIRWPGVMAGVLGHEWHVIEEGHPGRTTVHDDPVDGAHKNGIAMLPALLESHRPIDLVLIMLGTNDLKARFSVPPSDIGISLERLARVVQASNAGPSGAPPDLILVAPTPIEETGWLAGMFAGGAAKSRSLDTAIANSAARVGAKYVNAGAYASVDPLDGIHLTSDGHRALGIALAATVTEWSAAQENGRETC</sequence>
<gene>
    <name evidence="2" type="ORF">SAMN04488026_106924</name>
</gene>
<dbReference type="PANTHER" id="PTHR30383:SF29">
    <property type="entry name" value="SGNH HYDROLASE-TYPE ESTERASE DOMAIN-CONTAINING PROTEIN"/>
    <property type="match status" value="1"/>
</dbReference>
<dbReference type="Gene3D" id="3.40.50.1110">
    <property type="entry name" value="SGNH hydrolase"/>
    <property type="match status" value="1"/>
</dbReference>
<dbReference type="GO" id="GO:0016788">
    <property type="term" value="F:hydrolase activity, acting on ester bonds"/>
    <property type="evidence" value="ECO:0007669"/>
    <property type="project" value="UniProtKB-ARBA"/>
</dbReference>
<proteinExistence type="predicted"/>
<dbReference type="SUPFAM" id="SSF52266">
    <property type="entry name" value="SGNH hydrolase"/>
    <property type="match status" value="1"/>
</dbReference>
<keyword evidence="3" id="KW-1185">Reference proteome</keyword>
<name>A0A1G9HN94_9RHOB</name>
<evidence type="ECO:0000313" key="2">
    <source>
        <dbReference type="EMBL" id="SDL14451.1"/>
    </source>
</evidence>
<dbReference type="OrthoDB" id="164654at2"/>
<protein>
    <submittedName>
        <fullName evidence="2">Lysophospholipase L1</fullName>
    </submittedName>
</protein>
<evidence type="ECO:0000313" key="3">
    <source>
        <dbReference type="Proteomes" id="UP000199382"/>
    </source>
</evidence>
<dbReference type="PANTHER" id="PTHR30383">
    <property type="entry name" value="THIOESTERASE 1/PROTEASE 1/LYSOPHOSPHOLIPASE L1"/>
    <property type="match status" value="1"/>
</dbReference>
<accession>A0A1G9HN94</accession>
<dbReference type="EMBL" id="FNEK01000069">
    <property type="protein sequence ID" value="SDL14451.1"/>
    <property type="molecule type" value="Genomic_DNA"/>
</dbReference>
<dbReference type="InterPro" id="IPR013830">
    <property type="entry name" value="SGNH_hydro"/>
</dbReference>
<dbReference type="CDD" id="cd01839">
    <property type="entry name" value="SGNH_arylesterase_like"/>
    <property type="match status" value="1"/>
</dbReference>
<dbReference type="STRING" id="571298.SAMN04488026_106924"/>
<organism evidence="2 3">
    <name type="scientific">Aliiruegeria lutimaris</name>
    <dbReference type="NCBI Taxonomy" id="571298"/>
    <lineage>
        <taxon>Bacteria</taxon>
        <taxon>Pseudomonadati</taxon>
        <taxon>Pseudomonadota</taxon>
        <taxon>Alphaproteobacteria</taxon>
        <taxon>Rhodobacterales</taxon>
        <taxon>Roseobacteraceae</taxon>
        <taxon>Aliiruegeria</taxon>
    </lineage>
</organism>
<dbReference type="InterPro" id="IPR051532">
    <property type="entry name" value="Ester_Hydrolysis_Enzymes"/>
</dbReference>
<dbReference type="AlphaFoldDB" id="A0A1G9HN94"/>